<evidence type="ECO:0008006" key="17">
    <source>
        <dbReference type="Google" id="ProtNLM"/>
    </source>
</evidence>
<accession>A0A1A6GU77</accession>
<dbReference type="InterPro" id="IPR036236">
    <property type="entry name" value="Znf_C2H2_sf"/>
</dbReference>
<dbReference type="InterPro" id="IPR013087">
    <property type="entry name" value="Znf_C2H2_type"/>
</dbReference>
<dbReference type="FunFam" id="3.30.160.60:FF:001300">
    <property type="entry name" value="Zinc finger and BTB domain-containing protein 47"/>
    <property type="match status" value="1"/>
</dbReference>
<protein>
    <recommendedName>
        <fullName evidence="17">Zinc finger and BTB domain-containing protein 47</fullName>
    </recommendedName>
</protein>
<dbReference type="GO" id="GO:0005634">
    <property type="term" value="C:nucleus"/>
    <property type="evidence" value="ECO:0007669"/>
    <property type="project" value="UniProtKB-SubCell"/>
</dbReference>
<dbReference type="PROSITE" id="PS50157">
    <property type="entry name" value="ZINC_FINGER_C2H2_2"/>
    <property type="match status" value="5"/>
</dbReference>
<dbReference type="PANTHER" id="PTHR24394">
    <property type="entry name" value="ZINC FINGER PROTEIN"/>
    <property type="match status" value="1"/>
</dbReference>
<dbReference type="Proteomes" id="UP000092124">
    <property type="component" value="Unassembled WGS sequence"/>
</dbReference>
<keyword evidence="3" id="KW-0479">Metal-binding</keyword>
<gene>
    <name evidence="15" type="ORF">A6R68_02242</name>
</gene>
<evidence type="ECO:0000256" key="9">
    <source>
        <dbReference type="ARBA" id="ARBA00023163"/>
    </source>
</evidence>
<dbReference type="InterPro" id="IPR049524">
    <property type="entry name" value="ZBTB47_BTB_POZ"/>
</dbReference>
<dbReference type="GO" id="GO:0008270">
    <property type="term" value="F:zinc ion binding"/>
    <property type="evidence" value="ECO:0007669"/>
    <property type="project" value="UniProtKB-KW"/>
</dbReference>
<dbReference type="FunFam" id="3.30.160.60:FF:000900">
    <property type="entry name" value="Zinc finger and BTB domain containing 47"/>
    <property type="match status" value="1"/>
</dbReference>
<keyword evidence="8" id="KW-0238">DNA-binding</keyword>
<dbReference type="OrthoDB" id="7327383at2759"/>
<keyword evidence="10" id="KW-0539">Nucleus</keyword>
<dbReference type="Gene3D" id="3.30.710.10">
    <property type="entry name" value="Potassium Channel Kv1.1, Chain A"/>
    <property type="match status" value="1"/>
</dbReference>
<dbReference type="FunFam" id="3.30.160.60:FF:000166">
    <property type="entry name" value="Zinc finger and BTB domain-containing 49"/>
    <property type="match status" value="1"/>
</dbReference>
<dbReference type="InterPro" id="IPR000210">
    <property type="entry name" value="BTB/POZ_dom"/>
</dbReference>
<evidence type="ECO:0000313" key="15">
    <source>
        <dbReference type="EMBL" id="OBS69200.1"/>
    </source>
</evidence>
<dbReference type="PROSITE" id="PS00028">
    <property type="entry name" value="ZINC_FINGER_C2H2_1"/>
    <property type="match status" value="4"/>
</dbReference>
<reference evidence="15 16" key="1">
    <citation type="submission" date="2016-06" db="EMBL/GenBank/DDBJ databases">
        <title>The Draft Genome Sequence and Annotation of the Desert Woodrat Neotoma lepida.</title>
        <authorList>
            <person name="Campbell M."/>
            <person name="Oakeson K.F."/>
            <person name="Yandell M."/>
            <person name="Halpert J.R."/>
            <person name="Dearing D."/>
        </authorList>
    </citation>
    <scope>NUCLEOTIDE SEQUENCE [LARGE SCALE GENOMIC DNA]</scope>
    <source>
        <strain evidence="15">417</strain>
        <tissue evidence="15">Liver</tissue>
    </source>
</reference>
<dbReference type="FunFam" id="3.30.160.60:FF:001295">
    <property type="entry name" value="Zinc finger and BTB domain containing 47"/>
    <property type="match status" value="1"/>
</dbReference>
<sequence>VDSGWSSPSCVLAPQLLVEKTTDSPAAEFSLVEDVALHFACLMGRLNEQRLFQPDLCDVDLVLVPQRSVFPAHKGVLAAYSQFFHSLFTQNKQLQRVELSLEALAPSGLQQILNFIYTSKLLVNAANVHEVLSAASLLQMADIAASCQELLDARSLAPSGPVALAQPATSCAPAPPPPYYCDIKQEADTPGLPKIYAREGPDPYSVRVEDGAGTAGDSAPPGPAQPLFFKEEKEGTPEEAGAPEEAEAPSSLCKLESGEGLEPELGASGTYGRQEQSQIIVEVNLNNQTLHVSTGPEGKPGSGATVVLGQEDGMQERLEEEGEEGGGSGGGEEEEEEEEEEGGSQGEEEEEEGPSEQEDEDEEDGPSEQDAESSEEEGEAEGKQDAVGPAGCQGSQVDPPLHSRMATRSRGQNTERRATPEPEEAGRRGGKRPKASGAVPAAQAADGLGAKVKLEEKQQHPCQKCPRVFNNRWYLEKHMNVTHSRMQICGQCGKRFLLESELQLHRQTDCERNIQKLWSLHEHNKIVHGYAEKKFSCEICEKKFYTMAHVRKHMVAHTKDMPFTCETCGKSFKRSMSLKVHSLQHSGEKPFRWEKPYICEICGKSFTSRPNMKRHRRTHTGEKPYPCDVCGQRFRFSNMLKAHKEKCFRVSHPLPSDPATLPTTHLQPTAPLFPTAAPRLDTN</sequence>
<keyword evidence="5 11" id="KW-0863">Zinc-finger</keyword>
<keyword evidence="7" id="KW-0805">Transcription regulation</keyword>
<evidence type="ECO:0000256" key="12">
    <source>
        <dbReference type="SAM" id="MobiDB-lite"/>
    </source>
</evidence>
<feature type="domain" description="BTB" evidence="13">
    <location>
        <begin position="57"/>
        <end position="125"/>
    </location>
</feature>
<feature type="region of interest" description="Disordered" evidence="12">
    <location>
        <begin position="198"/>
        <end position="250"/>
    </location>
</feature>
<keyword evidence="6" id="KW-0862">Zinc</keyword>
<dbReference type="SUPFAM" id="SSF54695">
    <property type="entry name" value="POZ domain"/>
    <property type="match status" value="1"/>
</dbReference>
<dbReference type="GO" id="GO:0000981">
    <property type="term" value="F:DNA-binding transcription factor activity, RNA polymerase II-specific"/>
    <property type="evidence" value="ECO:0007669"/>
    <property type="project" value="TreeGrafter"/>
</dbReference>
<evidence type="ECO:0000256" key="11">
    <source>
        <dbReference type="PROSITE-ProRule" id="PRU00042"/>
    </source>
</evidence>
<evidence type="ECO:0000256" key="7">
    <source>
        <dbReference type="ARBA" id="ARBA00023015"/>
    </source>
</evidence>
<dbReference type="CDD" id="cd18231">
    <property type="entry name" value="BTB_POZ_ZBTB47_ZNF651"/>
    <property type="match status" value="1"/>
</dbReference>
<feature type="domain" description="C2H2-type" evidence="14">
    <location>
        <begin position="597"/>
        <end position="624"/>
    </location>
</feature>
<evidence type="ECO:0000256" key="6">
    <source>
        <dbReference type="ARBA" id="ARBA00022833"/>
    </source>
</evidence>
<comment type="subcellular location">
    <subcellularLocation>
        <location evidence="1">Nucleus</location>
    </subcellularLocation>
</comment>
<dbReference type="InterPro" id="IPR011333">
    <property type="entry name" value="SKP1/BTB/POZ_sf"/>
</dbReference>
<dbReference type="FunFam" id="3.30.160.60:FF:000312">
    <property type="entry name" value="Zinc finger and BTB domain-containing 47"/>
    <property type="match status" value="1"/>
</dbReference>
<evidence type="ECO:0000313" key="16">
    <source>
        <dbReference type="Proteomes" id="UP000092124"/>
    </source>
</evidence>
<feature type="compositionally biased region" description="Basic and acidic residues" evidence="12">
    <location>
        <begin position="413"/>
        <end position="427"/>
    </location>
</feature>
<dbReference type="EMBL" id="LZPO01074522">
    <property type="protein sequence ID" value="OBS69200.1"/>
    <property type="molecule type" value="Genomic_DNA"/>
</dbReference>
<evidence type="ECO:0000256" key="2">
    <source>
        <dbReference type="ARBA" id="ARBA00006991"/>
    </source>
</evidence>
<dbReference type="SMART" id="SM00225">
    <property type="entry name" value="BTB"/>
    <property type="match status" value="1"/>
</dbReference>
<feature type="compositionally biased region" description="Acidic residues" evidence="12">
    <location>
        <begin position="331"/>
        <end position="379"/>
    </location>
</feature>
<feature type="region of interest" description="Disordered" evidence="12">
    <location>
        <begin position="290"/>
        <end position="440"/>
    </location>
</feature>
<dbReference type="FunFam" id="3.30.710.10:FF:000100">
    <property type="entry name" value="Zinc finger and BTB domain containing 47"/>
    <property type="match status" value="1"/>
</dbReference>
<name>A0A1A6GU77_NEOLE</name>
<keyword evidence="9" id="KW-0804">Transcription</keyword>
<feature type="domain" description="C2H2-type" evidence="14">
    <location>
        <begin position="563"/>
        <end position="590"/>
    </location>
</feature>
<evidence type="ECO:0000259" key="13">
    <source>
        <dbReference type="PROSITE" id="PS50097"/>
    </source>
</evidence>
<feature type="domain" description="C2H2-type" evidence="14">
    <location>
        <begin position="460"/>
        <end position="488"/>
    </location>
</feature>
<dbReference type="Pfam" id="PF00096">
    <property type="entry name" value="zf-C2H2"/>
    <property type="match status" value="3"/>
</dbReference>
<dbReference type="SUPFAM" id="SSF57667">
    <property type="entry name" value="beta-beta-alpha zinc fingers"/>
    <property type="match status" value="3"/>
</dbReference>
<dbReference type="SMART" id="SM00355">
    <property type="entry name" value="ZnF_C2H2"/>
    <property type="match status" value="6"/>
</dbReference>
<feature type="domain" description="C2H2-type" evidence="14">
    <location>
        <begin position="535"/>
        <end position="562"/>
    </location>
</feature>
<evidence type="ECO:0000256" key="8">
    <source>
        <dbReference type="ARBA" id="ARBA00023125"/>
    </source>
</evidence>
<comment type="similarity">
    <text evidence="2">Belongs to the krueppel C2H2-type zinc-finger protein family.</text>
</comment>
<organism evidence="15 16">
    <name type="scientific">Neotoma lepida</name>
    <name type="common">Desert woodrat</name>
    <dbReference type="NCBI Taxonomy" id="56216"/>
    <lineage>
        <taxon>Eukaryota</taxon>
        <taxon>Metazoa</taxon>
        <taxon>Chordata</taxon>
        <taxon>Craniata</taxon>
        <taxon>Vertebrata</taxon>
        <taxon>Euteleostomi</taxon>
        <taxon>Mammalia</taxon>
        <taxon>Eutheria</taxon>
        <taxon>Euarchontoglires</taxon>
        <taxon>Glires</taxon>
        <taxon>Rodentia</taxon>
        <taxon>Myomorpha</taxon>
        <taxon>Muroidea</taxon>
        <taxon>Cricetidae</taxon>
        <taxon>Neotominae</taxon>
        <taxon>Neotoma</taxon>
    </lineage>
</organism>
<evidence type="ECO:0000259" key="14">
    <source>
        <dbReference type="PROSITE" id="PS50157"/>
    </source>
</evidence>
<evidence type="ECO:0000256" key="1">
    <source>
        <dbReference type="ARBA" id="ARBA00004123"/>
    </source>
</evidence>
<dbReference type="GO" id="GO:0003677">
    <property type="term" value="F:DNA binding"/>
    <property type="evidence" value="ECO:0007669"/>
    <property type="project" value="UniProtKB-KW"/>
</dbReference>
<dbReference type="Pfam" id="PF00651">
    <property type="entry name" value="BTB"/>
    <property type="match status" value="1"/>
</dbReference>
<evidence type="ECO:0000256" key="3">
    <source>
        <dbReference type="ARBA" id="ARBA00022723"/>
    </source>
</evidence>
<evidence type="ECO:0000256" key="4">
    <source>
        <dbReference type="ARBA" id="ARBA00022737"/>
    </source>
</evidence>
<dbReference type="PANTHER" id="PTHR24394:SF24">
    <property type="entry name" value="ZINC FINGER AND BTB DOMAIN-CONTAINING PROTEIN 47"/>
    <property type="match status" value="1"/>
</dbReference>
<dbReference type="Gene3D" id="3.30.160.60">
    <property type="entry name" value="Classic Zinc Finger"/>
    <property type="match status" value="5"/>
</dbReference>
<proteinExistence type="inferred from homology"/>
<feature type="non-terminal residue" evidence="15">
    <location>
        <position position="1"/>
    </location>
</feature>
<feature type="domain" description="C2H2-type" evidence="14">
    <location>
        <begin position="625"/>
        <end position="652"/>
    </location>
</feature>
<comment type="caution">
    <text evidence="15">The sequence shown here is derived from an EMBL/GenBank/DDBJ whole genome shotgun (WGS) entry which is preliminary data.</text>
</comment>
<dbReference type="AlphaFoldDB" id="A0A1A6GU77"/>
<keyword evidence="4" id="KW-0677">Repeat</keyword>
<feature type="region of interest" description="Disordered" evidence="12">
    <location>
        <begin position="658"/>
        <end position="683"/>
    </location>
</feature>
<dbReference type="PROSITE" id="PS50097">
    <property type="entry name" value="BTB"/>
    <property type="match status" value="1"/>
</dbReference>
<evidence type="ECO:0000256" key="5">
    <source>
        <dbReference type="ARBA" id="ARBA00022771"/>
    </source>
</evidence>
<dbReference type="STRING" id="56216.A0A1A6GU77"/>
<evidence type="ECO:0000256" key="10">
    <source>
        <dbReference type="ARBA" id="ARBA00023242"/>
    </source>
</evidence>
<keyword evidence="16" id="KW-1185">Reference proteome</keyword>